<name>A0ABS7NJA1_9RHOB</name>
<evidence type="ECO:0000259" key="1">
    <source>
        <dbReference type="Pfam" id="PF00117"/>
    </source>
</evidence>
<dbReference type="InterPro" id="IPR029062">
    <property type="entry name" value="Class_I_gatase-like"/>
</dbReference>
<gene>
    <name evidence="2" type="ORF">KUV26_17760</name>
</gene>
<dbReference type="PANTHER" id="PTHR42695:SF5">
    <property type="entry name" value="GLUTAMINE AMIDOTRANSFERASE YLR126C-RELATED"/>
    <property type="match status" value="1"/>
</dbReference>
<dbReference type="EMBL" id="JAHVJA010000009">
    <property type="protein sequence ID" value="MBY6141287.1"/>
    <property type="molecule type" value="Genomic_DNA"/>
</dbReference>
<comment type="caution">
    <text evidence="2">The sequence shown here is derived from an EMBL/GenBank/DDBJ whole genome shotgun (WGS) entry which is preliminary data.</text>
</comment>
<dbReference type="PANTHER" id="PTHR42695">
    <property type="entry name" value="GLUTAMINE AMIDOTRANSFERASE YLR126C-RELATED"/>
    <property type="match status" value="1"/>
</dbReference>
<dbReference type="InterPro" id="IPR044992">
    <property type="entry name" value="ChyE-like"/>
</dbReference>
<accession>A0ABS7NJA1</accession>
<feature type="domain" description="Glutamine amidotransferase" evidence="1">
    <location>
        <begin position="74"/>
        <end position="179"/>
    </location>
</feature>
<dbReference type="Pfam" id="PF00117">
    <property type="entry name" value="GATase"/>
    <property type="match status" value="1"/>
</dbReference>
<evidence type="ECO:0000313" key="2">
    <source>
        <dbReference type="EMBL" id="MBY6141287.1"/>
    </source>
</evidence>
<dbReference type="PROSITE" id="PS51273">
    <property type="entry name" value="GATASE_TYPE_1"/>
    <property type="match status" value="1"/>
</dbReference>
<reference evidence="2 3" key="1">
    <citation type="submission" date="2021-06" db="EMBL/GenBank/DDBJ databases">
        <title>50 bacteria genomes isolated from Dapeng, Shenzhen, China.</title>
        <authorList>
            <person name="Zheng W."/>
            <person name="Yu S."/>
            <person name="Huang Y."/>
        </authorList>
    </citation>
    <scope>NUCLEOTIDE SEQUENCE [LARGE SCALE GENOMIC DNA]</scope>
    <source>
        <strain evidence="2 3">DP1N14-2</strain>
    </source>
</reference>
<sequence length="231" mass="25736">MAPRVLLVRHGDEAADDRVITWLAANGYEAVTRKPFAGDRLDDVGEVAASVIYGGLFDVFETAKYPFLLEEDHWIAQCLEKGIPLLGICQGCQQIAYHLGAWAGAPEREFFEFGYYPVEPSEEAGEFLQAPLVVTQAHYHTFDLPAGAVRLAGNSEYPNQAFRYGENVFGFQFHAEVTPAGFRRWQDSKAHVYGRPGVQDMQTQNRLMAAHDAAQARWFNGFLDSFLGQAA</sequence>
<protein>
    <submittedName>
        <fullName evidence="2">Glutamine amidotransferase</fullName>
    </submittedName>
</protein>
<dbReference type="InterPro" id="IPR017926">
    <property type="entry name" value="GATASE"/>
</dbReference>
<keyword evidence="3" id="KW-1185">Reference proteome</keyword>
<evidence type="ECO:0000313" key="3">
    <source>
        <dbReference type="Proteomes" id="UP000766629"/>
    </source>
</evidence>
<keyword evidence="2" id="KW-0315">Glutamine amidotransferase</keyword>
<proteinExistence type="predicted"/>
<dbReference type="SUPFAM" id="SSF52317">
    <property type="entry name" value="Class I glutamine amidotransferase-like"/>
    <property type="match status" value="1"/>
</dbReference>
<dbReference type="Gene3D" id="3.40.50.880">
    <property type="match status" value="1"/>
</dbReference>
<dbReference type="CDD" id="cd01741">
    <property type="entry name" value="GATase1_1"/>
    <property type="match status" value="1"/>
</dbReference>
<dbReference type="RefSeq" id="WP_222509362.1">
    <property type="nucleotide sequence ID" value="NZ_JAHVJA010000009.1"/>
</dbReference>
<dbReference type="Proteomes" id="UP000766629">
    <property type="component" value="Unassembled WGS sequence"/>
</dbReference>
<organism evidence="2 3">
    <name type="scientific">Leisingera daeponensis</name>
    <dbReference type="NCBI Taxonomy" id="405746"/>
    <lineage>
        <taxon>Bacteria</taxon>
        <taxon>Pseudomonadati</taxon>
        <taxon>Pseudomonadota</taxon>
        <taxon>Alphaproteobacteria</taxon>
        <taxon>Rhodobacterales</taxon>
        <taxon>Roseobacteraceae</taxon>
        <taxon>Leisingera</taxon>
    </lineage>
</organism>